<accession>A0ABV3U8Q7</accession>
<reference evidence="1 2" key="1">
    <citation type="journal article" date="2011" name="Int. J. Syst. Evol. Microbiol.">
        <title>Zhongshania antarctica gen. nov., sp. nov. and Zhongshania guokunii sp. nov., gammaproteobacteria respectively isolated from coastal attached (fast) ice and surface seawater of the Antarctic.</title>
        <authorList>
            <person name="Li H.J."/>
            <person name="Zhang X.Y."/>
            <person name="Chen C.X."/>
            <person name="Zhang Y.J."/>
            <person name="Gao Z.M."/>
            <person name="Yu Y."/>
            <person name="Chen X.L."/>
            <person name="Chen B."/>
            <person name="Zhang Y.Z."/>
        </authorList>
    </citation>
    <scope>NUCLEOTIDE SEQUENCE [LARGE SCALE GENOMIC DNA]</scope>
    <source>
        <strain evidence="1 2">ZS6-22T</strain>
    </source>
</reference>
<name>A0ABV3U8Q7_9GAMM</name>
<dbReference type="EMBL" id="JBFRYA010000015">
    <property type="protein sequence ID" value="MEX1670343.1"/>
    <property type="molecule type" value="Genomic_DNA"/>
</dbReference>
<gene>
    <name evidence="1" type="ORF">AB4876_15595</name>
</gene>
<protein>
    <submittedName>
        <fullName evidence="1">Uncharacterized protein</fullName>
    </submittedName>
</protein>
<comment type="caution">
    <text evidence="1">The sequence shown here is derived from an EMBL/GenBank/DDBJ whole genome shotgun (WGS) entry which is preliminary data.</text>
</comment>
<proteinExistence type="predicted"/>
<sequence>MGFKSAYTAEEIALIWSGIYSYFNGKKHFAFHTLEEAKKEYDLIISDYWRLKNNETPKNDYEYYATFLGDENKAAFFESAYLGAIGRLKAINQAIAIGHIPTHQLRDLQLIDQKAIAAWFMDQDNLEQAEFFYSKIRSIWKPEPLKLAPAPISGDISTKTKNAYLKTISALSMALISGSTGKPFTDAEVVLSLLDKAGIEHPVSRRKLAEYLKEAGDN</sequence>
<dbReference type="Proteomes" id="UP001557485">
    <property type="component" value="Unassembled WGS sequence"/>
</dbReference>
<evidence type="ECO:0000313" key="1">
    <source>
        <dbReference type="EMBL" id="MEX1670343.1"/>
    </source>
</evidence>
<keyword evidence="2" id="KW-1185">Reference proteome</keyword>
<dbReference type="RefSeq" id="WP_368382678.1">
    <property type="nucleotide sequence ID" value="NZ_JBFRYA010000015.1"/>
</dbReference>
<evidence type="ECO:0000313" key="2">
    <source>
        <dbReference type="Proteomes" id="UP001557485"/>
    </source>
</evidence>
<organism evidence="1 2">
    <name type="scientific">Zhongshania guokunii</name>
    <dbReference type="NCBI Taxonomy" id="641783"/>
    <lineage>
        <taxon>Bacteria</taxon>
        <taxon>Pseudomonadati</taxon>
        <taxon>Pseudomonadota</taxon>
        <taxon>Gammaproteobacteria</taxon>
        <taxon>Cellvibrionales</taxon>
        <taxon>Spongiibacteraceae</taxon>
        <taxon>Zhongshania</taxon>
    </lineage>
</organism>